<dbReference type="OrthoDB" id="406505at2759"/>
<accession>A0A8H4NR87</accession>
<dbReference type="InterPro" id="IPR051477">
    <property type="entry name" value="Expansin_CellWall"/>
</dbReference>
<name>A0A8H4NR87_9HYPO</name>
<dbReference type="PANTHER" id="PTHR31836:SF21">
    <property type="entry name" value="EXPANSIN-LIKE PROTEIN 7"/>
    <property type="match status" value="1"/>
</dbReference>
<gene>
    <name evidence="2" type="ORF">F53441_13441</name>
</gene>
<sequence length="229" mass="24082">MKLASVLITGPALVAGRYLSDEVNSGTSTHYGGNVSGGTCGFVSYTIPSGIYGTAFSGPNWDNAGVCGSCIEVTGPTGKKIKAMIVDKCNECNKGHLDLFDNAFTAAGGTNGLAQTSWRLISCDITTPLVLRNKEGNSIANLGLGTSSHWFSMQVRNSNLPVKSLEVSTNGGKTWTGTTRRDYNFFENPSGFQVDIVDVRITSSTGSTIVVKNVSAKPQTEFSASGNFA</sequence>
<keyword evidence="1" id="KW-0732">Signal</keyword>
<dbReference type="InterPro" id="IPR049818">
    <property type="entry name" value="Expansin_EXLX1-like"/>
</dbReference>
<evidence type="ECO:0000256" key="1">
    <source>
        <dbReference type="ARBA" id="ARBA00022729"/>
    </source>
</evidence>
<dbReference type="InterPro" id="IPR036749">
    <property type="entry name" value="Expansin_CBD_sf"/>
</dbReference>
<comment type="caution">
    <text evidence="2">The sequence shown here is derived from an EMBL/GenBank/DDBJ whole genome shotgun (WGS) entry which is preliminary data.</text>
</comment>
<dbReference type="SUPFAM" id="SSF49590">
    <property type="entry name" value="PHL pollen allergen"/>
    <property type="match status" value="1"/>
</dbReference>
<reference evidence="2" key="1">
    <citation type="submission" date="2020-01" db="EMBL/GenBank/DDBJ databases">
        <title>Identification and distribution of gene clusters putatively required for synthesis of sphingolipid metabolism inhibitors in phylogenetically diverse species of the filamentous fungus Fusarium.</title>
        <authorList>
            <person name="Kim H.-S."/>
            <person name="Busman M."/>
            <person name="Brown D.W."/>
            <person name="Divon H."/>
            <person name="Uhlig S."/>
            <person name="Proctor R.H."/>
        </authorList>
    </citation>
    <scope>NUCLEOTIDE SEQUENCE</scope>
    <source>
        <strain evidence="2">NRRL 53441</strain>
    </source>
</reference>
<organism evidence="2 3">
    <name type="scientific">Fusarium austroafricanum</name>
    <dbReference type="NCBI Taxonomy" id="2364996"/>
    <lineage>
        <taxon>Eukaryota</taxon>
        <taxon>Fungi</taxon>
        <taxon>Dikarya</taxon>
        <taxon>Ascomycota</taxon>
        <taxon>Pezizomycotina</taxon>
        <taxon>Sordariomycetes</taxon>
        <taxon>Hypocreomycetidae</taxon>
        <taxon>Hypocreales</taxon>
        <taxon>Nectriaceae</taxon>
        <taxon>Fusarium</taxon>
        <taxon>Fusarium concolor species complex</taxon>
    </lineage>
</organism>
<protein>
    <recommendedName>
        <fullName evidence="4">Expansin-like EG45 domain-containing protein</fullName>
    </recommendedName>
</protein>
<dbReference type="NCBIfam" id="NF041144">
    <property type="entry name" value="expansin_EXLX1"/>
    <property type="match status" value="1"/>
</dbReference>
<dbReference type="CDD" id="cd22271">
    <property type="entry name" value="DPBB_EXP_N-like"/>
    <property type="match status" value="1"/>
</dbReference>
<evidence type="ECO:0008006" key="4">
    <source>
        <dbReference type="Google" id="ProtNLM"/>
    </source>
</evidence>
<dbReference type="EMBL" id="JAADJG010000836">
    <property type="protein sequence ID" value="KAF4435737.1"/>
    <property type="molecule type" value="Genomic_DNA"/>
</dbReference>
<dbReference type="Gene3D" id="2.40.40.10">
    <property type="entry name" value="RlpA-like domain"/>
    <property type="match status" value="1"/>
</dbReference>
<evidence type="ECO:0000313" key="3">
    <source>
        <dbReference type="Proteomes" id="UP000605986"/>
    </source>
</evidence>
<dbReference type="SUPFAM" id="SSF50685">
    <property type="entry name" value="Barwin-like endoglucanases"/>
    <property type="match status" value="1"/>
</dbReference>
<dbReference type="Gene3D" id="2.60.40.760">
    <property type="entry name" value="Expansin, cellulose-binding-like domain"/>
    <property type="match status" value="1"/>
</dbReference>
<keyword evidence="3" id="KW-1185">Reference proteome</keyword>
<dbReference type="Proteomes" id="UP000605986">
    <property type="component" value="Unassembled WGS sequence"/>
</dbReference>
<dbReference type="AlphaFoldDB" id="A0A8H4NR87"/>
<proteinExistence type="predicted"/>
<evidence type="ECO:0000313" key="2">
    <source>
        <dbReference type="EMBL" id="KAF4435737.1"/>
    </source>
</evidence>
<dbReference type="InterPro" id="IPR036908">
    <property type="entry name" value="RlpA-like_sf"/>
</dbReference>
<dbReference type="PANTHER" id="PTHR31836">
    <property type="match status" value="1"/>
</dbReference>